<dbReference type="Proteomes" id="UP000023152">
    <property type="component" value="Unassembled WGS sequence"/>
</dbReference>
<proteinExistence type="predicted"/>
<feature type="coiled-coil region" evidence="1">
    <location>
        <begin position="114"/>
        <end position="257"/>
    </location>
</feature>
<reference evidence="3 4" key="1">
    <citation type="journal article" date="2013" name="Curr. Biol.">
        <title>The Genome of the Foraminiferan Reticulomyxa filosa.</title>
        <authorList>
            <person name="Glockner G."/>
            <person name="Hulsmann N."/>
            <person name="Schleicher M."/>
            <person name="Noegel A.A."/>
            <person name="Eichinger L."/>
            <person name="Gallinger C."/>
            <person name="Pawlowski J."/>
            <person name="Sierra R."/>
            <person name="Euteneuer U."/>
            <person name="Pillet L."/>
            <person name="Moustafa A."/>
            <person name="Platzer M."/>
            <person name="Groth M."/>
            <person name="Szafranski K."/>
            <person name="Schliwa M."/>
        </authorList>
    </citation>
    <scope>NUCLEOTIDE SEQUENCE [LARGE SCALE GENOMIC DNA]</scope>
</reference>
<sequence>SHKHKKNGNPNETKNAPESEVEKEMRLERSSSVHSDMTKAEECINVTKEVESLQQNVKRKIQMLNEAISNLHSALEELDETQPSGFIYFFICIRISVRIKHTLYTYAYGPSEQLDEIKQEVDEAKKLVKEKDGMLAKLKRSADETMRTLEEKEKELEEREKGLNEEVDDITKQNKDLKDRRELLLRECDDVRKQKEHWQQLVEEQKQRFEIFRKQQEELDKRDQEVLGLHRSITEERLKLQEEKKRFLKERHKWEKEKNKQAKYDSGSIQDLAAQQKAMTKPVPSGKLRLKSNNSQPYENLYMMGASLKDARAMAANAVFTANSHDDNASEYAESEYADTIVSDAVTDLESLNSISDDDEEEEEDDKPDGSDHKNKLQRMQLPVNDYE</sequence>
<evidence type="ECO:0000313" key="4">
    <source>
        <dbReference type="Proteomes" id="UP000023152"/>
    </source>
</evidence>
<comment type="caution">
    <text evidence="3">The sequence shown here is derived from an EMBL/GenBank/DDBJ whole genome shotgun (WGS) entry which is preliminary data.</text>
</comment>
<evidence type="ECO:0000256" key="1">
    <source>
        <dbReference type="SAM" id="Coils"/>
    </source>
</evidence>
<feature type="region of interest" description="Disordered" evidence="2">
    <location>
        <begin position="348"/>
        <end position="388"/>
    </location>
</feature>
<accession>X6NB55</accession>
<dbReference type="EMBL" id="ASPP01010319">
    <property type="protein sequence ID" value="ETO22989.1"/>
    <property type="molecule type" value="Genomic_DNA"/>
</dbReference>
<feature type="coiled-coil region" evidence="1">
    <location>
        <begin position="50"/>
        <end position="81"/>
    </location>
</feature>
<gene>
    <name evidence="3" type="ORF">RFI_14196</name>
</gene>
<dbReference type="AlphaFoldDB" id="X6NB55"/>
<feature type="region of interest" description="Disordered" evidence="2">
    <location>
        <begin position="1"/>
        <end position="36"/>
    </location>
</feature>
<name>X6NB55_RETFI</name>
<feature type="non-terminal residue" evidence="3">
    <location>
        <position position="1"/>
    </location>
</feature>
<feature type="region of interest" description="Disordered" evidence="2">
    <location>
        <begin position="273"/>
        <end position="293"/>
    </location>
</feature>
<evidence type="ECO:0000313" key="3">
    <source>
        <dbReference type="EMBL" id="ETO22989.1"/>
    </source>
</evidence>
<feature type="compositionally biased region" description="Basic and acidic residues" evidence="2">
    <location>
        <begin position="15"/>
        <end position="36"/>
    </location>
</feature>
<organism evidence="3 4">
    <name type="scientific">Reticulomyxa filosa</name>
    <dbReference type="NCBI Taxonomy" id="46433"/>
    <lineage>
        <taxon>Eukaryota</taxon>
        <taxon>Sar</taxon>
        <taxon>Rhizaria</taxon>
        <taxon>Retaria</taxon>
        <taxon>Foraminifera</taxon>
        <taxon>Monothalamids</taxon>
        <taxon>Reticulomyxidae</taxon>
        <taxon>Reticulomyxa</taxon>
    </lineage>
</organism>
<evidence type="ECO:0000256" key="2">
    <source>
        <dbReference type="SAM" id="MobiDB-lite"/>
    </source>
</evidence>
<protein>
    <submittedName>
        <fullName evidence="3">Erythrocyte binding protein</fullName>
    </submittedName>
</protein>
<feature type="compositionally biased region" description="Acidic residues" evidence="2">
    <location>
        <begin position="356"/>
        <end position="367"/>
    </location>
</feature>
<keyword evidence="1" id="KW-0175">Coiled coil</keyword>
<keyword evidence="4" id="KW-1185">Reference proteome</keyword>
<dbReference type="OMA" id="FICIRIS"/>